<keyword evidence="6" id="KW-1185">Reference proteome</keyword>
<dbReference type="NCBIfam" id="TIGR03570">
    <property type="entry name" value="NeuD_NnaD"/>
    <property type="match status" value="1"/>
</dbReference>
<keyword evidence="2" id="KW-0808">Transferase</keyword>
<dbReference type="InterPro" id="IPR050179">
    <property type="entry name" value="Trans_hexapeptide_repeat"/>
</dbReference>
<comment type="similarity">
    <text evidence="1">Belongs to the transferase hexapeptide repeat family.</text>
</comment>
<name>A0ABQ4NS53_9GAMM</name>
<gene>
    <name evidence="5" type="ORF">TUM4630_31440</name>
</gene>
<dbReference type="InterPro" id="IPR018357">
    <property type="entry name" value="Hexapep_transf_CS"/>
</dbReference>
<feature type="domain" description="PglD N-terminal" evidence="4">
    <location>
        <begin position="3"/>
        <end position="74"/>
    </location>
</feature>
<sequence length="208" mass="21704">MSKLAIFGASGHGKVVAEIAELNGWSEIVFFDDAWPSITQLEGWRVNGVTDTLINSLHEFDAFFVAIGNNAIRLDKHITFELAGGKATSLIHPSAVVSKYSKLASGTAVMANAVVGAFTSVGKAGIINTNCTIDHDCKLEEAVHISPGANLAGGVKIGRCSWIGIGASIIQQIQVDCNVIVGAGAVVINDVMQGLSVAGVPAKRIHIK</sequence>
<organism evidence="5 6">
    <name type="scientific">Shewanella algidipiscicola</name>
    <dbReference type="NCBI Taxonomy" id="614070"/>
    <lineage>
        <taxon>Bacteria</taxon>
        <taxon>Pseudomonadati</taxon>
        <taxon>Pseudomonadota</taxon>
        <taxon>Gammaproteobacteria</taxon>
        <taxon>Alteromonadales</taxon>
        <taxon>Shewanellaceae</taxon>
        <taxon>Shewanella</taxon>
    </lineage>
</organism>
<dbReference type="InterPro" id="IPR041561">
    <property type="entry name" value="PglD_N"/>
</dbReference>
<protein>
    <recommendedName>
        <fullName evidence="4">PglD N-terminal domain-containing protein</fullName>
    </recommendedName>
</protein>
<proteinExistence type="inferred from homology"/>
<dbReference type="InterPro" id="IPR020019">
    <property type="entry name" value="AcTrfase_PglD-like"/>
</dbReference>
<dbReference type="RefSeq" id="WP_119977553.1">
    <property type="nucleotide sequence ID" value="NZ_BPFB01000049.1"/>
</dbReference>
<dbReference type="PROSITE" id="PS00101">
    <property type="entry name" value="HEXAPEP_TRANSFERASES"/>
    <property type="match status" value="1"/>
</dbReference>
<dbReference type="Gene3D" id="3.40.50.20">
    <property type="match status" value="1"/>
</dbReference>
<dbReference type="Gene3D" id="2.160.10.10">
    <property type="entry name" value="Hexapeptide repeat proteins"/>
    <property type="match status" value="1"/>
</dbReference>
<evidence type="ECO:0000313" key="5">
    <source>
        <dbReference type="EMBL" id="GIU01860.1"/>
    </source>
</evidence>
<evidence type="ECO:0000256" key="3">
    <source>
        <dbReference type="ARBA" id="ARBA00022737"/>
    </source>
</evidence>
<dbReference type="SUPFAM" id="SSF51161">
    <property type="entry name" value="Trimeric LpxA-like enzymes"/>
    <property type="match status" value="1"/>
</dbReference>
<dbReference type="EMBL" id="BPFB01000049">
    <property type="protein sequence ID" value="GIU01860.1"/>
    <property type="molecule type" value="Genomic_DNA"/>
</dbReference>
<dbReference type="InterPro" id="IPR011004">
    <property type="entry name" value="Trimer_LpxA-like_sf"/>
</dbReference>
<dbReference type="CDD" id="cd03360">
    <property type="entry name" value="LbH_AT_putative"/>
    <property type="match status" value="1"/>
</dbReference>
<evidence type="ECO:0000256" key="1">
    <source>
        <dbReference type="ARBA" id="ARBA00007274"/>
    </source>
</evidence>
<evidence type="ECO:0000256" key="2">
    <source>
        <dbReference type="ARBA" id="ARBA00022679"/>
    </source>
</evidence>
<dbReference type="Proteomes" id="UP000761574">
    <property type="component" value="Unassembled WGS sequence"/>
</dbReference>
<evidence type="ECO:0000259" key="4">
    <source>
        <dbReference type="Pfam" id="PF17836"/>
    </source>
</evidence>
<accession>A0ABQ4NS53</accession>
<evidence type="ECO:0000313" key="6">
    <source>
        <dbReference type="Proteomes" id="UP000761574"/>
    </source>
</evidence>
<dbReference type="PANTHER" id="PTHR43300:SF7">
    <property type="entry name" value="UDP-N-ACETYLBACILLOSAMINE N-ACETYLTRANSFERASE"/>
    <property type="match status" value="1"/>
</dbReference>
<keyword evidence="3" id="KW-0677">Repeat</keyword>
<dbReference type="PANTHER" id="PTHR43300">
    <property type="entry name" value="ACETYLTRANSFERASE"/>
    <property type="match status" value="1"/>
</dbReference>
<reference evidence="5 6" key="1">
    <citation type="submission" date="2021-05" db="EMBL/GenBank/DDBJ databases">
        <title>Molecular characterization for Shewanella algae harboring chromosomal blaOXA-55-like strains isolated from clinical and environment sample.</title>
        <authorList>
            <person name="Ohama Y."/>
            <person name="Aoki K."/>
            <person name="Harada S."/>
            <person name="Moriya K."/>
            <person name="Ishii Y."/>
            <person name="Tateda K."/>
        </authorList>
    </citation>
    <scope>NUCLEOTIDE SEQUENCE [LARGE SCALE GENOMIC DNA]</scope>
    <source>
        <strain evidence="5 6">LMG 23746</strain>
    </source>
</reference>
<comment type="caution">
    <text evidence="5">The sequence shown here is derived from an EMBL/GenBank/DDBJ whole genome shotgun (WGS) entry which is preliminary data.</text>
</comment>
<dbReference type="Pfam" id="PF17836">
    <property type="entry name" value="PglD_N"/>
    <property type="match status" value="1"/>
</dbReference>